<dbReference type="InterPro" id="IPR009241">
    <property type="entry name" value="HigB-like"/>
</dbReference>
<proteinExistence type="predicted"/>
<evidence type="ECO:0000256" key="1">
    <source>
        <dbReference type="SAM" id="MobiDB-lite"/>
    </source>
</evidence>
<dbReference type="Pfam" id="PF05973">
    <property type="entry name" value="Gp49"/>
    <property type="match status" value="1"/>
</dbReference>
<dbReference type="OrthoDB" id="4965795at2"/>
<gene>
    <name evidence="2" type="ORF">FQ154_08035</name>
</gene>
<dbReference type="Proteomes" id="UP000323856">
    <property type="component" value="Unassembled WGS sequence"/>
</dbReference>
<organism evidence="2 3">
    <name type="scientific">Paeniglutamicibacter gangotriensis</name>
    <dbReference type="NCBI Taxonomy" id="254787"/>
    <lineage>
        <taxon>Bacteria</taxon>
        <taxon>Bacillati</taxon>
        <taxon>Actinomycetota</taxon>
        <taxon>Actinomycetes</taxon>
        <taxon>Micrococcales</taxon>
        <taxon>Micrococcaceae</taxon>
        <taxon>Paeniglutamicibacter</taxon>
    </lineage>
</organism>
<reference evidence="2 3" key="1">
    <citation type="submission" date="2019-07" db="EMBL/GenBank/DDBJ databases">
        <title>Analysis of the biochemical properties, biological activity and biotechnological potential of siderophores and biosurfactants produced by Antarctic psychrotolerant bacteria.</title>
        <authorList>
            <person name="Styczynski M."/>
            <person name="Krucon T."/>
            <person name="Decewicz P."/>
            <person name="Dziewit L."/>
        </authorList>
    </citation>
    <scope>NUCLEOTIDE SEQUENCE [LARGE SCALE GENOMIC DNA]</scope>
    <source>
        <strain evidence="2 3">ANT_H27</strain>
    </source>
</reference>
<accession>A0A5B0EIU5</accession>
<evidence type="ECO:0000313" key="3">
    <source>
        <dbReference type="Proteomes" id="UP000323856"/>
    </source>
</evidence>
<dbReference type="AlphaFoldDB" id="A0A5B0EIU5"/>
<evidence type="ECO:0000313" key="2">
    <source>
        <dbReference type="EMBL" id="KAA0977640.1"/>
    </source>
</evidence>
<feature type="region of interest" description="Disordered" evidence="1">
    <location>
        <begin position="96"/>
        <end position="122"/>
    </location>
</feature>
<protein>
    <submittedName>
        <fullName evidence="2">Type II toxin-antitoxin system RelE/ParE family toxin</fullName>
    </submittedName>
</protein>
<dbReference type="RefSeq" id="WP_007270448.1">
    <property type="nucleotide sequence ID" value="NZ_VOBL01000006.1"/>
</dbReference>
<name>A0A5B0EIU5_9MICC</name>
<comment type="caution">
    <text evidence="2">The sequence shown here is derived from an EMBL/GenBank/DDBJ whole genome shotgun (WGS) entry which is preliminary data.</text>
</comment>
<feature type="compositionally biased region" description="Basic and acidic residues" evidence="1">
    <location>
        <begin position="96"/>
        <end position="116"/>
    </location>
</feature>
<sequence>MRWTVLLSDEVRTWYVGLSPSGKAATDRIIERLATYGYMLRMPHSKPLGDGLHELRFVAEDVSRRITYVLDREHQAVTLTTFRKQRLNERAEILRARRAQSAHEKARAADKHEAMKKGRKKP</sequence>
<dbReference type="EMBL" id="VOBL01000006">
    <property type="protein sequence ID" value="KAA0977640.1"/>
    <property type="molecule type" value="Genomic_DNA"/>
</dbReference>